<dbReference type="AlphaFoldDB" id="A0AAP6ZZ78"/>
<reference evidence="1 2" key="1">
    <citation type="submission" date="2020-05" db="EMBL/GenBank/DDBJ databases">
        <title>Whole genome sequencing and identification of novel metabolites from Paenibacillus alvei strain JR949.</title>
        <authorList>
            <person name="Rajendhran J."/>
            <person name="Sree Pranav P."/>
            <person name="Mahalakshmi B."/>
            <person name="Karthikeyan R."/>
        </authorList>
    </citation>
    <scope>NUCLEOTIDE SEQUENCE [LARGE SCALE GENOMIC DNA]</scope>
    <source>
        <strain evidence="1 2">JR949</strain>
    </source>
</reference>
<dbReference type="Proteomes" id="UP000552038">
    <property type="component" value="Unassembled WGS sequence"/>
</dbReference>
<evidence type="ECO:0000313" key="1">
    <source>
        <dbReference type="EMBL" id="NOJ71414.1"/>
    </source>
</evidence>
<protein>
    <submittedName>
        <fullName evidence="1">Uncharacterized protein</fullName>
    </submittedName>
</protein>
<sequence>MAKKPRTVYVKHSSFVEGGKRFEKIDVYKPVNVITPFHTFDRDTPESYLNDFDAAIESLMWIGSYASANLQKWKADDLKFSSSVEGAAELMTGLLEISK</sequence>
<name>A0AAP6ZZ78_PAEAL</name>
<accession>A0AAP6ZZ78</accession>
<dbReference type="EMBL" id="JABFOR010000014">
    <property type="protein sequence ID" value="NOJ71414.1"/>
    <property type="molecule type" value="Genomic_DNA"/>
</dbReference>
<proteinExistence type="predicted"/>
<comment type="caution">
    <text evidence="1">The sequence shown here is derived from an EMBL/GenBank/DDBJ whole genome shotgun (WGS) entry which is preliminary data.</text>
</comment>
<organism evidence="1 2">
    <name type="scientific">Paenibacillus alvei</name>
    <name type="common">Bacillus alvei</name>
    <dbReference type="NCBI Taxonomy" id="44250"/>
    <lineage>
        <taxon>Bacteria</taxon>
        <taxon>Bacillati</taxon>
        <taxon>Bacillota</taxon>
        <taxon>Bacilli</taxon>
        <taxon>Bacillales</taxon>
        <taxon>Paenibacillaceae</taxon>
        <taxon>Paenibacillus</taxon>
    </lineage>
</organism>
<evidence type="ECO:0000313" key="2">
    <source>
        <dbReference type="Proteomes" id="UP000552038"/>
    </source>
</evidence>
<gene>
    <name evidence="1" type="ORF">HMI46_12685</name>
</gene>
<dbReference type="RefSeq" id="WP_171416879.1">
    <property type="nucleotide sequence ID" value="NZ_JABFOR010000014.1"/>
</dbReference>